<evidence type="ECO:0000313" key="9">
    <source>
        <dbReference type="Proteomes" id="UP000826656"/>
    </source>
</evidence>
<keyword evidence="4" id="KW-0479">Metal-binding</keyword>
<dbReference type="Gene3D" id="1.10.630.10">
    <property type="entry name" value="Cytochrome P450"/>
    <property type="match status" value="1"/>
</dbReference>
<keyword evidence="7" id="KW-0503">Monooxygenase</keyword>
<dbReference type="PANTHER" id="PTHR47944:SF5">
    <property type="entry name" value="CYTOCHROME P450 71A1-LIKE"/>
    <property type="match status" value="1"/>
</dbReference>
<comment type="caution">
    <text evidence="8">The sequence shown here is derived from an EMBL/GenBank/DDBJ whole genome shotgun (WGS) entry which is preliminary data.</text>
</comment>
<keyword evidence="9" id="KW-1185">Reference proteome</keyword>
<evidence type="ECO:0000256" key="7">
    <source>
        <dbReference type="ARBA" id="ARBA00023033"/>
    </source>
</evidence>
<gene>
    <name evidence="8" type="ORF">KY290_008079</name>
</gene>
<comment type="cofactor">
    <cofactor evidence="1">
        <name>heme</name>
        <dbReference type="ChEBI" id="CHEBI:30413"/>
    </cofactor>
</comment>
<dbReference type="InterPro" id="IPR001128">
    <property type="entry name" value="Cyt_P450"/>
</dbReference>
<dbReference type="SUPFAM" id="SSF48264">
    <property type="entry name" value="Cytochrome P450"/>
    <property type="match status" value="1"/>
</dbReference>
<evidence type="ECO:0000256" key="4">
    <source>
        <dbReference type="ARBA" id="ARBA00022723"/>
    </source>
</evidence>
<evidence type="ECO:0008006" key="10">
    <source>
        <dbReference type="Google" id="ProtNLM"/>
    </source>
</evidence>
<evidence type="ECO:0000256" key="5">
    <source>
        <dbReference type="ARBA" id="ARBA00023002"/>
    </source>
</evidence>
<evidence type="ECO:0000256" key="6">
    <source>
        <dbReference type="ARBA" id="ARBA00023004"/>
    </source>
</evidence>
<dbReference type="PANTHER" id="PTHR47944">
    <property type="entry name" value="CYTOCHROME P450 98A9"/>
    <property type="match status" value="1"/>
</dbReference>
<organism evidence="8 9">
    <name type="scientific">Solanum tuberosum</name>
    <name type="common">Potato</name>
    <dbReference type="NCBI Taxonomy" id="4113"/>
    <lineage>
        <taxon>Eukaryota</taxon>
        <taxon>Viridiplantae</taxon>
        <taxon>Streptophyta</taxon>
        <taxon>Embryophyta</taxon>
        <taxon>Tracheophyta</taxon>
        <taxon>Spermatophyta</taxon>
        <taxon>Magnoliopsida</taxon>
        <taxon>eudicotyledons</taxon>
        <taxon>Gunneridae</taxon>
        <taxon>Pentapetalae</taxon>
        <taxon>asterids</taxon>
        <taxon>lamiids</taxon>
        <taxon>Solanales</taxon>
        <taxon>Solanaceae</taxon>
        <taxon>Solanoideae</taxon>
        <taxon>Solaneae</taxon>
        <taxon>Solanum</taxon>
    </lineage>
</organism>
<protein>
    <recommendedName>
        <fullName evidence="10">Cytochrome P450</fullName>
    </recommendedName>
</protein>
<proteinExistence type="inferred from homology"/>
<dbReference type="EMBL" id="JAIVGD010000003">
    <property type="protein sequence ID" value="KAH0776668.1"/>
    <property type="molecule type" value="Genomic_DNA"/>
</dbReference>
<evidence type="ECO:0000313" key="8">
    <source>
        <dbReference type="EMBL" id="KAH0776668.1"/>
    </source>
</evidence>
<dbReference type="Proteomes" id="UP000826656">
    <property type="component" value="Unassembled WGS sequence"/>
</dbReference>
<evidence type="ECO:0000256" key="1">
    <source>
        <dbReference type="ARBA" id="ARBA00001971"/>
    </source>
</evidence>
<comment type="similarity">
    <text evidence="2">Belongs to the cytochrome P450 family.</text>
</comment>
<keyword evidence="6" id="KW-0408">Iron</keyword>
<dbReference type="InterPro" id="IPR002401">
    <property type="entry name" value="Cyt_P450_E_grp-I"/>
</dbReference>
<dbReference type="PRINTS" id="PR00463">
    <property type="entry name" value="EP450I"/>
</dbReference>
<name>A0ABQ7W990_SOLTU</name>
<reference evidence="8 9" key="1">
    <citation type="journal article" date="2021" name="bioRxiv">
        <title>Chromosome-scale and haplotype-resolved genome assembly of a tetraploid potato cultivar.</title>
        <authorList>
            <person name="Sun H."/>
            <person name="Jiao W.-B."/>
            <person name="Krause K."/>
            <person name="Campoy J.A."/>
            <person name="Goel M."/>
            <person name="Folz-Donahue K."/>
            <person name="Kukat C."/>
            <person name="Huettel B."/>
            <person name="Schneeberger K."/>
        </authorList>
    </citation>
    <scope>NUCLEOTIDE SEQUENCE [LARGE SCALE GENOMIC DNA]</scope>
    <source>
        <strain evidence="8">SolTubOtavaFocal</strain>
        <tissue evidence="8">Leaves</tissue>
    </source>
</reference>
<keyword evidence="5" id="KW-0560">Oxidoreductase</keyword>
<evidence type="ECO:0000256" key="3">
    <source>
        <dbReference type="ARBA" id="ARBA00022617"/>
    </source>
</evidence>
<dbReference type="InterPro" id="IPR036396">
    <property type="entry name" value="Cyt_P450_sf"/>
</dbReference>
<keyword evidence="3" id="KW-0349">Heme</keyword>
<sequence length="129" mass="14412">MENSWVFLALAGLVVLAFLCKITTSRRPVNRKLPPGPKPWPIIGNLNLLGPIPHQSFDLLSKKYGEVMLLKFGSRPVLVASSAEMAKQFLKIHDANFASRPLLAGGKYTSYNYCDMTWAPYGPYSRQAR</sequence>
<dbReference type="Pfam" id="PF00067">
    <property type="entry name" value="p450"/>
    <property type="match status" value="1"/>
</dbReference>
<accession>A0ABQ7W990</accession>
<evidence type="ECO:0000256" key="2">
    <source>
        <dbReference type="ARBA" id="ARBA00010617"/>
    </source>
</evidence>